<evidence type="ECO:0000313" key="2">
    <source>
        <dbReference type="EMBL" id="QMU96046.1"/>
    </source>
</evidence>
<feature type="transmembrane region" description="Helical" evidence="1">
    <location>
        <begin position="36"/>
        <end position="62"/>
    </location>
</feature>
<reference evidence="2 3" key="1">
    <citation type="journal article" date="2020" name="Front. Microbiol.">
        <title>Design of Bacterial Strain-Specific qPCR Assays Using NGS Data and Publicly Available Resources and Its Application to Track Biocontrol Strains.</title>
        <authorList>
            <person name="Hernandez I."/>
            <person name="Sant C."/>
            <person name="Martinez R."/>
            <person name="Fernandez C."/>
        </authorList>
    </citation>
    <scope>NUCLEOTIDE SEQUENCE [LARGE SCALE GENOMIC DNA]</scope>
    <source>
        <strain evidence="2 3">B24</strain>
    </source>
</reference>
<dbReference type="AlphaFoldDB" id="A0A7D8AHR3"/>
<gene>
    <name evidence="2" type="ORF">FVO59_01660</name>
</gene>
<dbReference type="EMBL" id="CP043732">
    <property type="protein sequence ID" value="QMU96046.1"/>
    <property type="molecule type" value="Genomic_DNA"/>
</dbReference>
<keyword evidence="1" id="KW-0812">Transmembrane</keyword>
<dbReference type="Proteomes" id="UP000515708">
    <property type="component" value="Chromosome"/>
</dbReference>
<feature type="transmembrane region" description="Helical" evidence="1">
    <location>
        <begin position="74"/>
        <end position="96"/>
    </location>
</feature>
<evidence type="ECO:0000256" key="1">
    <source>
        <dbReference type="SAM" id="Phobius"/>
    </source>
</evidence>
<organism evidence="2 3">
    <name type="scientific">Microbacterium esteraromaticum</name>
    <dbReference type="NCBI Taxonomy" id="57043"/>
    <lineage>
        <taxon>Bacteria</taxon>
        <taxon>Bacillati</taxon>
        <taxon>Actinomycetota</taxon>
        <taxon>Actinomycetes</taxon>
        <taxon>Micrococcales</taxon>
        <taxon>Microbacteriaceae</taxon>
        <taxon>Microbacterium</taxon>
    </lineage>
</organism>
<keyword evidence="1" id="KW-1133">Transmembrane helix</keyword>
<dbReference type="RefSeq" id="WP_182254012.1">
    <property type="nucleotide sequence ID" value="NZ_CP043732.1"/>
</dbReference>
<sequence length="160" mass="17387">MNARKPGSAATLAGLALILFPLLGLAAKFVYPGWMLVIAIWYGWMLLPGYIVQIVVAATGLLRKDGVLRRARGAWRTITAAWVTSIGILGVGFFLIDGGDDGRSESAMTVLFGMTDSPDAKDLSMTFALVFGVLWLVGWAYLVIEWIIQLVIARRARKTG</sequence>
<name>A0A7D8AHR3_9MICO</name>
<proteinExistence type="predicted"/>
<protein>
    <submittedName>
        <fullName evidence="2">Uncharacterized protein</fullName>
    </submittedName>
</protein>
<accession>A0A7D8AHR3</accession>
<evidence type="ECO:0000313" key="3">
    <source>
        <dbReference type="Proteomes" id="UP000515708"/>
    </source>
</evidence>
<feature type="transmembrane region" description="Helical" evidence="1">
    <location>
        <begin position="127"/>
        <end position="148"/>
    </location>
</feature>
<keyword evidence="1" id="KW-0472">Membrane</keyword>